<dbReference type="InterPro" id="IPR010998">
    <property type="entry name" value="Integrase_recombinase_N"/>
</dbReference>
<dbReference type="PANTHER" id="PTHR30349">
    <property type="entry name" value="PHAGE INTEGRASE-RELATED"/>
    <property type="match status" value="1"/>
</dbReference>
<evidence type="ECO:0000259" key="6">
    <source>
        <dbReference type="PROSITE" id="PS51900"/>
    </source>
</evidence>
<dbReference type="InterPro" id="IPR011010">
    <property type="entry name" value="DNA_brk_join_enz"/>
</dbReference>
<evidence type="ECO:0000256" key="2">
    <source>
        <dbReference type="ARBA" id="ARBA00023125"/>
    </source>
</evidence>
<evidence type="ECO:0000256" key="1">
    <source>
        <dbReference type="ARBA" id="ARBA00008857"/>
    </source>
</evidence>
<dbReference type="GO" id="GO:0006310">
    <property type="term" value="P:DNA recombination"/>
    <property type="evidence" value="ECO:0007669"/>
    <property type="project" value="UniProtKB-KW"/>
</dbReference>
<protein>
    <recommendedName>
        <fullName evidence="9">Integrase</fullName>
    </recommendedName>
</protein>
<dbReference type="Gene3D" id="1.10.443.10">
    <property type="entry name" value="Intergrase catalytic core"/>
    <property type="match status" value="1"/>
</dbReference>
<dbReference type="PANTHER" id="PTHR30349:SF64">
    <property type="entry name" value="PROPHAGE INTEGRASE INTD-RELATED"/>
    <property type="match status" value="1"/>
</dbReference>
<keyword evidence="3" id="KW-0233">DNA recombination</keyword>
<dbReference type="RefSeq" id="WP_021011308.1">
    <property type="nucleotide sequence ID" value="NZ_ASHR01000031.1"/>
</dbReference>
<organism evidence="7 8">
    <name type="scientific">Agrococcus pavilionensis RW1</name>
    <dbReference type="NCBI Taxonomy" id="1330458"/>
    <lineage>
        <taxon>Bacteria</taxon>
        <taxon>Bacillati</taxon>
        <taxon>Actinomycetota</taxon>
        <taxon>Actinomycetes</taxon>
        <taxon>Micrococcales</taxon>
        <taxon>Microbacteriaceae</taxon>
        <taxon>Agrococcus</taxon>
    </lineage>
</organism>
<evidence type="ECO:0000313" key="8">
    <source>
        <dbReference type="Proteomes" id="UP000016462"/>
    </source>
</evidence>
<dbReference type="GO" id="GO:0003677">
    <property type="term" value="F:DNA binding"/>
    <property type="evidence" value="ECO:0007669"/>
    <property type="project" value="UniProtKB-UniRule"/>
</dbReference>
<dbReference type="EMBL" id="ASHR01000031">
    <property type="protein sequence ID" value="ERG63557.1"/>
    <property type="molecule type" value="Genomic_DNA"/>
</dbReference>
<dbReference type="InterPro" id="IPR044068">
    <property type="entry name" value="CB"/>
</dbReference>
<evidence type="ECO:0008006" key="9">
    <source>
        <dbReference type="Google" id="ProtNLM"/>
    </source>
</evidence>
<dbReference type="Pfam" id="PF00589">
    <property type="entry name" value="Phage_integrase"/>
    <property type="match status" value="1"/>
</dbReference>
<keyword evidence="2 4" id="KW-0238">DNA-binding</keyword>
<comment type="similarity">
    <text evidence="1">Belongs to the 'phage' integrase family.</text>
</comment>
<dbReference type="PROSITE" id="PS51900">
    <property type="entry name" value="CB"/>
    <property type="match status" value="1"/>
</dbReference>
<dbReference type="InterPro" id="IPR013762">
    <property type="entry name" value="Integrase-like_cat_sf"/>
</dbReference>
<dbReference type="AlphaFoldDB" id="U1LNK9"/>
<keyword evidence="8" id="KW-1185">Reference proteome</keyword>
<comment type="caution">
    <text evidence="7">The sequence shown here is derived from an EMBL/GenBank/DDBJ whole genome shotgun (WGS) entry which is preliminary data.</text>
</comment>
<proteinExistence type="inferred from homology"/>
<dbReference type="SUPFAM" id="SSF56349">
    <property type="entry name" value="DNA breaking-rejoining enzymes"/>
    <property type="match status" value="1"/>
</dbReference>
<dbReference type="GO" id="GO:0015074">
    <property type="term" value="P:DNA integration"/>
    <property type="evidence" value="ECO:0007669"/>
    <property type="project" value="InterPro"/>
</dbReference>
<dbReference type="OrthoDB" id="1822491at2"/>
<gene>
    <name evidence="7" type="ORF">L332_03710</name>
</gene>
<dbReference type="Gene3D" id="1.10.150.130">
    <property type="match status" value="1"/>
</dbReference>
<feature type="domain" description="Tyr recombinase" evidence="5">
    <location>
        <begin position="103"/>
        <end position="267"/>
    </location>
</feature>
<sequence length="273" mass="30264">MYPSTPQVLLTAYATHLRATGAAPRTIRLRLLHATAITQLAPSLELITTGDLEAWMHPAHRHYSAETMKSRRSSARRFFTWLHENGHVAADVASRLYPVHVIPAPPRVIPDTDMRLALGHVTTRDRAAILLARYACLRLTEIATLRTTDRTGDALRVTGKGGRIRIVYMHPDLRHALDALEQQLDDPRGWYFPGLGTASHMHPDSMHKIIKRVTGWNPHALRHAGATAAYRATKDLRAVQLMLGHASLATTQRYLSLDEEALRAVATGVALAA</sequence>
<dbReference type="InterPro" id="IPR050090">
    <property type="entry name" value="Tyrosine_recombinase_XerCD"/>
</dbReference>
<feature type="domain" description="Core-binding (CB)" evidence="6">
    <location>
        <begin position="4"/>
        <end position="83"/>
    </location>
</feature>
<name>U1LNK9_9MICO</name>
<accession>U1LNK9</accession>
<evidence type="ECO:0000313" key="7">
    <source>
        <dbReference type="EMBL" id="ERG63557.1"/>
    </source>
</evidence>
<evidence type="ECO:0000256" key="3">
    <source>
        <dbReference type="ARBA" id="ARBA00023172"/>
    </source>
</evidence>
<evidence type="ECO:0000256" key="4">
    <source>
        <dbReference type="PROSITE-ProRule" id="PRU01248"/>
    </source>
</evidence>
<dbReference type="InterPro" id="IPR002104">
    <property type="entry name" value="Integrase_catalytic"/>
</dbReference>
<reference evidence="7 8" key="1">
    <citation type="journal article" date="2013" name="Genome Announc.">
        <title>First draft genome sequence from a member of the genus agrococcus, isolated from modern microbialites.</title>
        <authorList>
            <person name="White R.A.III."/>
            <person name="Grassa C.J."/>
            <person name="Suttle C.A."/>
        </authorList>
    </citation>
    <scope>NUCLEOTIDE SEQUENCE [LARGE SCALE GENOMIC DNA]</scope>
    <source>
        <strain evidence="7 8">RW1</strain>
    </source>
</reference>
<evidence type="ECO:0000259" key="5">
    <source>
        <dbReference type="PROSITE" id="PS51898"/>
    </source>
</evidence>
<dbReference type="PROSITE" id="PS51898">
    <property type="entry name" value="TYR_RECOMBINASE"/>
    <property type="match status" value="1"/>
</dbReference>
<dbReference type="Proteomes" id="UP000016462">
    <property type="component" value="Unassembled WGS sequence"/>
</dbReference>